<proteinExistence type="predicted"/>
<evidence type="ECO:0000313" key="2">
    <source>
        <dbReference type="Proteomes" id="UP000190460"/>
    </source>
</evidence>
<evidence type="ECO:0000313" key="1">
    <source>
        <dbReference type="EMBL" id="SKA92347.1"/>
    </source>
</evidence>
<dbReference type="STRING" id="92487.SAMN02745130_03361"/>
<gene>
    <name evidence="1" type="ORF">SAMN02745130_03361</name>
</gene>
<protein>
    <submittedName>
        <fullName evidence="1">Uncharacterized protein</fullName>
    </submittedName>
</protein>
<dbReference type="EMBL" id="FUYB01000022">
    <property type="protein sequence ID" value="SKA92347.1"/>
    <property type="molecule type" value="Genomic_DNA"/>
</dbReference>
<dbReference type="OrthoDB" id="7622008at2"/>
<dbReference type="RefSeq" id="WP_078923806.1">
    <property type="nucleotide sequence ID" value="NZ_FUYB01000022.1"/>
</dbReference>
<accession>A0A1T4XS18</accession>
<dbReference type="AlphaFoldDB" id="A0A1T4XS18"/>
<sequence>MAYSNLQSFHRGLVLQNATAFPTEYYVELHNASSVRPISRYLSLPILSIHDTRPRLTAQAELKELDSLDSLYHTPPEKQVSSPVSPELIPTVLDVLRPSITIETVPILEKGGKTIWQPGHGLIEKVDKLTGEIVHLTEKYTPATKI</sequence>
<reference evidence="1 2" key="1">
    <citation type="submission" date="2017-02" db="EMBL/GenBank/DDBJ databases">
        <authorList>
            <person name="Peterson S.W."/>
        </authorList>
    </citation>
    <scope>NUCLEOTIDE SEQUENCE [LARGE SCALE GENOMIC DNA]</scope>
    <source>
        <strain evidence="1 2">ATCC 49788</strain>
    </source>
</reference>
<name>A0A1T4XS18_9GAMM</name>
<dbReference type="Proteomes" id="UP000190460">
    <property type="component" value="Unassembled WGS sequence"/>
</dbReference>
<keyword evidence="2" id="KW-1185">Reference proteome</keyword>
<organism evidence="1 2">
    <name type="scientific">Thiothrix eikelboomii</name>
    <dbReference type="NCBI Taxonomy" id="92487"/>
    <lineage>
        <taxon>Bacteria</taxon>
        <taxon>Pseudomonadati</taxon>
        <taxon>Pseudomonadota</taxon>
        <taxon>Gammaproteobacteria</taxon>
        <taxon>Thiotrichales</taxon>
        <taxon>Thiotrichaceae</taxon>
        <taxon>Thiothrix</taxon>
    </lineage>
</organism>